<sequence>MSKLRSGATQFIAQERESRVWTVIARLVTSPYGLLLAFVWGFTEALSWFIVAEMALILFAAAVPRRVMPWAAAVIVGSVLGVLTNAWLTSRGTLLPAPLTTPRMAATAFGQLAAGPSAMMHQALSGIPVKVYARAAGEHHIELWNLARWTLLERGLRISGVGLVVWLLSKVFHPLLRRLYGVYLIIATVVFIAALSAVIAAWS</sequence>
<feature type="transmembrane region" description="Helical" evidence="1">
    <location>
        <begin position="155"/>
        <end position="172"/>
    </location>
</feature>
<dbReference type="Proteomes" id="UP000247781">
    <property type="component" value="Unassembled WGS sequence"/>
</dbReference>
<protein>
    <recommendedName>
        <fullName evidence="4">Membrane protein YqaA with SNARE-associated domain</fullName>
    </recommendedName>
</protein>
<dbReference type="OrthoDB" id="9808424at2"/>
<keyword evidence="3" id="KW-1185">Reference proteome</keyword>
<evidence type="ECO:0008006" key="4">
    <source>
        <dbReference type="Google" id="ProtNLM"/>
    </source>
</evidence>
<proteinExistence type="predicted"/>
<feature type="transmembrane region" description="Helical" evidence="1">
    <location>
        <begin position="179"/>
        <end position="202"/>
    </location>
</feature>
<feature type="transmembrane region" description="Helical" evidence="1">
    <location>
        <begin position="70"/>
        <end position="88"/>
    </location>
</feature>
<evidence type="ECO:0000313" key="3">
    <source>
        <dbReference type="Proteomes" id="UP000247781"/>
    </source>
</evidence>
<accession>A0A318HDB3</accession>
<dbReference type="EMBL" id="QJJU01000013">
    <property type="protein sequence ID" value="PXX06495.1"/>
    <property type="molecule type" value="Genomic_DNA"/>
</dbReference>
<dbReference type="AlphaFoldDB" id="A0A318HDB3"/>
<keyword evidence="1" id="KW-1133">Transmembrane helix</keyword>
<feature type="transmembrane region" description="Helical" evidence="1">
    <location>
        <begin position="46"/>
        <end position="63"/>
    </location>
</feature>
<reference evidence="3" key="1">
    <citation type="submission" date="2018-05" db="EMBL/GenBank/DDBJ databases">
        <authorList>
            <person name="Deangelis K."/>
            <person name="Huntemann M."/>
            <person name="Clum A."/>
            <person name="Pillay M."/>
            <person name="Palaniappan K."/>
            <person name="Varghese N."/>
            <person name="Mikhailova N."/>
            <person name="Stamatis D."/>
            <person name="Reddy T."/>
            <person name="Daum C."/>
            <person name="Shapiro N."/>
            <person name="Ivanova N."/>
            <person name="Kyrpides N."/>
            <person name="Woyke T."/>
        </authorList>
    </citation>
    <scope>NUCLEOTIDE SEQUENCE [LARGE SCALE GENOMIC DNA]</scope>
    <source>
        <strain evidence="3">GAS496</strain>
    </source>
</reference>
<evidence type="ECO:0000256" key="1">
    <source>
        <dbReference type="SAM" id="Phobius"/>
    </source>
</evidence>
<evidence type="ECO:0000313" key="2">
    <source>
        <dbReference type="EMBL" id="PXX06495.1"/>
    </source>
</evidence>
<name>A0A318HDB3_9MYCO</name>
<feature type="transmembrane region" description="Helical" evidence="1">
    <location>
        <begin position="20"/>
        <end position="40"/>
    </location>
</feature>
<organism evidence="2 3">
    <name type="scientific">Mycolicibacterium moriokaense</name>
    <dbReference type="NCBI Taxonomy" id="39691"/>
    <lineage>
        <taxon>Bacteria</taxon>
        <taxon>Bacillati</taxon>
        <taxon>Actinomycetota</taxon>
        <taxon>Actinomycetes</taxon>
        <taxon>Mycobacteriales</taxon>
        <taxon>Mycobacteriaceae</taxon>
        <taxon>Mycolicibacterium</taxon>
    </lineage>
</organism>
<reference evidence="2 3" key="2">
    <citation type="submission" date="2018-06" db="EMBL/GenBank/DDBJ databases">
        <title>Sequencing of bacterial isolates from soil warming experiment in Harvard Forest, Massachusetts, USA.</title>
        <authorList>
            <person name="Deangelis K.PhD."/>
        </authorList>
    </citation>
    <scope>NUCLEOTIDE SEQUENCE [LARGE SCALE GENOMIC DNA]</scope>
    <source>
        <strain evidence="2 3">GAS496</strain>
    </source>
</reference>
<keyword evidence="1" id="KW-0812">Transmembrane</keyword>
<gene>
    <name evidence="2" type="ORF">C8E89_1137</name>
</gene>
<dbReference type="RefSeq" id="WP_110317722.1">
    <property type="nucleotide sequence ID" value="NZ_QJJU01000013.1"/>
</dbReference>
<keyword evidence="1" id="KW-0472">Membrane</keyword>
<comment type="caution">
    <text evidence="2">The sequence shown here is derived from an EMBL/GenBank/DDBJ whole genome shotgun (WGS) entry which is preliminary data.</text>
</comment>